<name>A0A9P8HS79_9HYPO</name>
<proteinExistence type="predicted"/>
<accession>A0A9P8HS79</accession>
<evidence type="ECO:0000313" key="2">
    <source>
        <dbReference type="Proteomes" id="UP000826573"/>
    </source>
</evidence>
<dbReference type="AlphaFoldDB" id="A0A9P8HS79"/>
<comment type="caution">
    <text evidence="1">The sequence shown here is derived from an EMBL/GenBank/DDBJ whole genome shotgun (WGS) entry which is preliminary data.</text>
</comment>
<sequence length="136" mass="14899">MHTIILFPSTSIIVPDTNTVFNTPVGAYIRPSTTNSITITTTTDYHTKNLCSFSSITVPCAGGASYISHVSVTFDDVKVLDKDVEEGFMDFTLYPNQDSESPDGVQKVNIVLEANIPSDSNGFIIKDISMEIFEDH</sequence>
<keyword evidence="2" id="KW-1185">Reference proteome</keyword>
<reference evidence="1 2" key="1">
    <citation type="submission" date="2021-08" db="EMBL/GenBank/DDBJ databases">
        <title>The highly contiguous genome resource for Trichoderma semiorbis FJ059, a fungal antagonistic to plant pathogens.</title>
        <authorList>
            <person name="Liu T."/>
        </authorList>
    </citation>
    <scope>NUCLEOTIDE SEQUENCE [LARGE SCALE GENOMIC DNA]</scope>
    <source>
        <strain evidence="1 2">FJ059</strain>
    </source>
</reference>
<organism evidence="1 2">
    <name type="scientific">Trichoderma semiorbis</name>
    <dbReference type="NCBI Taxonomy" id="1491008"/>
    <lineage>
        <taxon>Eukaryota</taxon>
        <taxon>Fungi</taxon>
        <taxon>Dikarya</taxon>
        <taxon>Ascomycota</taxon>
        <taxon>Pezizomycotina</taxon>
        <taxon>Sordariomycetes</taxon>
        <taxon>Hypocreomycetidae</taxon>
        <taxon>Hypocreales</taxon>
        <taxon>Hypocreaceae</taxon>
        <taxon>Trichoderma</taxon>
    </lineage>
</organism>
<evidence type="ECO:0000313" key="1">
    <source>
        <dbReference type="EMBL" id="KAH0526712.1"/>
    </source>
</evidence>
<dbReference type="Proteomes" id="UP000826573">
    <property type="component" value="Unassembled WGS sequence"/>
</dbReference>
<protein>
    <submittedName>
        <fullName evidence="1">Uncharacterized protein</fullName>
    </submittedName>
</protein>
<gene>
    <name evidence="1" type="ORF">TsFJ059_010002</name>
</gene>
<dbReference type="EMBL" id="JAIMJC010000004">
    <property type="protein sequence ID" value="KAH0526712.1"/>
    <property type="molecule type" value="Genomic_DNA"/>
</dbReference>